<feature type="region of interest" description="Disordered" evidence="5">
    <location>
        <begin position="72"/>
        <end position="120"/>
    </location>
</feature>
<feature type="compositionally biased region" description="Polar residues" evidence="5">
    <location>
        <begin position="97"/>
        <end position="117"/>
    </location>
</feature>
<accession>N1QC76</accession>
<dbReference type="InterPro" id="IPR001138">
    <property type="entry name" value="Zn2Cys6_DnaBD"/>
</dbReference>
<dbReference type="EMBL" id="KB446555">
    <property type="protein sequence ID" value="EME88938.1"/>
    <property type="molecule type" value="Genomic_DNA"/>
</dbReference>
<keyword evidence="4" id="KW-0539">Nucleus</keyword>
<dbReference type="HOGENOM" id="CLU_012074_0_1_1"/>
<evidence type="ECO:0000313" key="8">
    <source>
        <dbReference type="Proteomes" id="UP000016932"/>
    </source>
</evidence>
<keyword evidence="2" id="KW-0238">DNA-binding</keyword>
<feature type="region of interest" description="Disordered" evidence="5">
    <location>
        <begin position="531"/>
        <end position="554"/>
    </location>
</feature>
<keyword evidence="3" id="KW-0804">Transcription</keyword>
<feature type="non-terminal residue" evidence="7">
    <location>
        <position position="802"/>
    </location>
</feature>
<evidence type="ECO:0000256" key="1">
    <source>
        <dbReference type="ARBA" id="ARBA00023015"/>
    </source>
</evidence>
<protein>
    <recommendedName>
        <fullName evidence="6">Zn(2)-C6 fungal-type domain-containing protein</fullName>
    </recommendedName>
</protein>
<evidence type="ECO:0000256" key="5">
    <source>
        <dbReference type="SAM" id="MobiDB-lite"/>
    </source>
</evidence>
<feature type="non-terminal residue" evidence="7">
    <location>
        <position position="1"/>
    </location>
</feature>
<dbReference type="GO" id="GO:0003677">
    <property type="term" value="F:DNA binding"/>
    <property type="evidence" value="ECO:0007669"/>
    <property type="project" value="UniProtKB-KW"/>
</dbReference>
<dbReference type="Pfam" id="PF00172">
    <property type="entry name" value="Zn_clus"/>
    <property type="match status" value="1"/>
</dbReference>
<feature type="domain" description="Zn(2)-C6 fungal-type" evidence="6">
    <location>
        <begin position="19"/>
        <end position="47"/>
    </location>
</feature>
<dbReference type="InterPro" id="IPR021858">
    <property type="entry name" value="Fun_TF"/>
</dbReference>
<dbReference type="SUPFAM" id="SSF57701">
    <property type="entry name" value="Zn2/Cys6 DNA-binding domain"/>
    <property type="match status" value="1"/>
</dbReference>
<dbReference type="PANTHER" id="PTHR31069">
    <property type="entry name" value="OLEATE-ACTIVATED TRANSCRIPTION FACTOR 1-RELATED"/>
    <property type="match status" value="1"/>
</dbReference>
<dbReference type="InterPro" id="IPR036864">
    <property type="entry name" value="Zn2-C6_fun-type_DNA-bd_sf"/>
</dbReference>
<evidence type="ECO:0000259" key="6">
    <source>
        <dbReference type="PROSITE" id="PS50048"/>
    </source>
</evidence>
<dbReference type="GeneID" id="19330139"/>
<proteinExistence type="predicted"/>
<dbReference type="OrthoDB" id="3431704at2759"/>
<dbReference type="Proteomes" id="UP000016932">
    <property type="component" value="Unassembled WGS sequence"/>
</dbReference>
<sequence>APPPRKRRRRTAASGPQDDCFSCRKRAVPCDRNRPYCTPCVEMGKECPGYKTTLTWGVGVASRGKLRGLSCPIAGKSVDDPRHQKSSATKAKHEDTSAPTSISTTQTQGQHARQTPRVSELPQIRPHPLRHRSLQHIHTTLRPQYDARGMPSSGSSRGFFAEQEYHSPAEYPVTPQSAFSDPYAQAYTAPYTGQPLSSSVDSLTSNVRGASLGSYGHRMSSSIDSVQSHGLFGSSGGATTVHYQSTTYHHDEVLFSPLADMSTINPFDDLEGHFPQDEDEDQKTLQLLDPRFSTPFFHITPRLQSLMEYYDRHICTYLVAFDGSENPYRKHVLQLAMHNEGLQNAIAALATNNMRMRRQPPPRQMGIVEEITDAFDGSHKPKDLNEPTVEELCYKQMSIDQLNMQLTDSRAAHDDSVLATLLILCLFHVCDSGFSKFKTQLAGVQKLLSLRDRQTQSDFTGWVEMFFLWFDVLTSAVNDREMQIKSESLDMLDYGSGLGALEQFSGCDGRLFKLIARLGRLNLLAQGRAVRPQGSVDRMPRPPSTHKAHTPSFKKRKLPAKTLHIIDCERIDGNGWGSPITSSDEEDNASSHRLHELHHSTTSDPDHRQEFWSEWNDIRARLQAWTMATYSVPPPSESTSAQDFELGRRDMLHINESFRYSALLYTERLGSPLLPSSHPTFQQYVSAGLQHMTALEITSCVNKFLLWPLFIIGTECVDEQHRNVIRERCIEVQKESGFWNNISGLEVLEKVWREVGNNVQGMEAAEIKARRRDSEAGRTGRHGQAFRWRKAMDRIDGEYIVI</sequence>
<evidence type="ECO:0000313" key="7">
    <source>
        <dbReference type="EMBL" id="EME88938.1"/>
    </source>
</evidence>
<dbReference type="PROSITE" id="PS50048">
    <property type="entry name" value="ZN2_CY6_FUNGAL_2"/>
    <property type="match status" value="1"/>
</dbReference>
<keyword evidence="8" id="KW-1185">Reference proteome</keyword>
<dbReference type="AlphaFoldDB" id="N1QC76"/>
<evidence type="ECO:0000256" key="4">
    <source>
        <dbReference type="ARBA" id="ARBA00023242"/>
    </source>
</evidence>
<gene>
    <name evidence="7" type="ORF">MYCFIDRAFT_10858</name>
</gene>
<reference evidence="7 8" key="1">
    <citation type="journal article" date="2012" name="PLoS Pathog.">
        <title>Diverse lifestyles and strategies of plant pathogenesis encoded in the genomes of eighteen Dothideomycetes fungi.</title>
        <authorList>
            <person name="Ohm R.A."/>
            <person name="Feau N."/>
            <person name="Henrissat B."/>
            <person name="Schoch C.L."/>
            <person name="Horwitz B.A."/>
            <person name="Barry K.W."/>
            <person name="Condon B.J."/>
            <person name="Copeland A.C."/>
            <person name="Dhillon B."/>
            <person name="Glaser F."/>
            <person name="Hesse C.N."/>
            <person name="Kosti I."/>
            <person name="LaButti K."/>
            <person name="Lindquist E.A."/>
            <person name="Lucas S."/>
            <person name="Salamov A.A."/>
            <person name="Bradshaw R.E."/>
            <person name="Ciuffetti L."/>
            <person name="Hamelin R.C."/>
            <person name="Kema G.H.J."/>
            <person name="Lawrence C."/>
            <person name="Scott J.A."/>
            <person name="Spatafora J.W."/>
            <person name="Turgeon B.G."/>
            <person name="de Wit P.J.G.M."/>
            <person name="Zhong S."/>
            <person name="Goodwin S.B."/>
            <person name="Grigoriev I.V."/>
        </authorList>
    </citation>
    <scope>NUCLEOTIDE SEQUENCE [LARGE SCALE GENOMIC DNA]</scope>
    <source>
        <strain evidence="7 8">CIRAD86</strain>
    </source>
</reference>
<dbReference type="InterPro" id="IPR050675">
    <property type="entry name" value="OAF3"/>
</dbReference>
<evidence type="ECO:0000256" key="3">
    <source>
        <dbReference type="ARBA" id="ARBA00023163"/>
    </source>
</evidence>
<feature type="compositionally biased region" description="Basic and acidic residues" evidence="5">
    <location>
        <begin position="589"/>
        <end position="606"/>
    </location>
</feature>
<organism evidence="7 8">
    <name type="scientific">Pseudocercospora fijiensis (strain CIRAD86)</name>
    <name type="common">Black leaf streak disease fungus</name>
    <name type="synonym">Mycosphaerella fijiensis</name>
    <dbReference type="NCBI Taxonomy" id="383855"/>
    <lineage>
        <taxon>Eukaryota</taxon>
        <taxon>Fungi</taxon>
        <taxon>Dikarya</taxon>
        <taxon>Ascomycota</taxon>
        <taxon>Pezizomycotina</taxon>
        <taxon>Dothideomycetes</taxon>
        <taxon>Dothideomycetidae</taxon>
        <taxon>Mycosphaerellales</taxon>
        <taxon>Mycosphaerellaceae</taxon>
        <taxon>Pseudocercospora</taxon>
    </lineage>
</organism>
<evidence type="ECO:0000256" key="2">
    <source>
        <dbReference type="ARBA" id="ARBA00023125"/>
    </source>
</evidence>
<dbReference type="GO" id="GO:0000981">
    <property type="term" value="F:DNA-binding transcription factor activity, RNA polymerase II-specific"/>
    <property type="evidence" value="ECO:0007669"/>
    <property type="project" value="InterPro"/>
</dbReference>
<feature type="region of interest" description="Disordered" evidence="5">
    <location>
        <begin position="576"/>
        <end position="606"/>
    </location>
</feature>
<dbReference type="CDD" id="cd00067">
    <property type="entry name" value="GAL4"/>
    <property type="match status" value="1"/>
</dbReference>
<dbReference type="KEGG" id="pfj:MYCFIDRAFT_10858"/>
<name>N1QC76_PSEFD</name>
<dbReference type="VEuPathDB" id="FungiDB:MYCFIDRAFT_10858"/>
<dbReference type="GO" id="GO:0008270">
    <property type="term" value="F:zinc ion binding"/>
    <property type="evidence" value="ECO:0007669"/>
    <property type="project" value="InterPro"/>
</dbReference>
<feature type="compositionally biased region" description="Basic residues" evidence="5">
    <location>
        <begin position="544"/>
        <end position="554"/>
    </location>
</feature>
<dbReference type="eggNOG" id="ENOG502S4AX">
    <property type="taxonomic scope" value="Eukaryota"/>
</dbReference>
<dbReference type="PANTHER" id="PTHR31069:SF28">
    <property type="entry name" value="ZN(II)2CYS6 TRANSCRIPTION FACTOR (EUROFUNG)"/>
    <property type="match status" value="1"/>
</dbReference>
<dbReference type="RefSeq" id="XP_007919645.1">
    <property type="nucleotide sequence ID" value="XM_007921454.2"/>
</dbReference>
<keyword evidence="1" id="KW-0805">Transcription regulation</keyword>
<dbReference type="Pfam" id="PF11951">
    <property type="entry name" value="Fungal_trans_2"/>
    <property type="match status" value="1"/>
</dbReference>